<gene>
    <name evidence="3" type="ORF">H4075_07670</name>
</gene>
<reference evidence="4" key="1">
    <citation type="submission" date="2020-08" db="EMBL/GenBank/DDBJ databases">
        <title>Lacibacter sp. S13-6-6 genome sequencing.</title>
        <authorList>
            <person name="Jin L."/>
        </authorList>
    </citation>
    <scope>NUCLEOTIDE SEQUENCE [LARGE SCALE GENOMIC DNA]</scope>
    <source>
        <strain evidence="4">S13-6-6</strain>
    </source>
</reference>
<keyword evidence="4" id="KW-1185">Reference proteome</keyword>
<feature type="domain" description="CsbD-like" evidence="2">
    <location>
        <begin position="6"/>
        <end position="54"/>
    </location>
</feature>
<comment type="similarity">
    <text evidence="1">Belongs to the UPF0337 (CsbD) family.</text>
</comment>
<dbReference type="Pfam" id="PF05532">
    <property type="entry name" value="CsbD"/>
    <property type="match status" value="1"/>
</dbReference>
<dbReference type="PANTHER" id="PTHR34977:SF1">
    <property type="entry name" value="UPF0337 PROTEIN YJBJ"/>
    <property type="match status" value="1"/>
</dbReference>
<sequence length="62" mass="7370">MDKLEVKGQWNEWKGKLKQQYAELTDDDLTYEEGKDDELWGRIQKKTGKAKDELVKWLKDLG</sequence>
<name>A0A7G5XKP8_9BACT</name>
<dbReference type="Gene3D" id="1.10.1470.10">
    <property type="entry name" value="YjbJ"/>
    <property type="match status" value="1"/>
</dbReference>
<dbReference type="RefSeq" id="WP_182805638.1">
    <property type="nucleotide sequence ID" value="NZ_CP060007.1"/>
</dbReference>
<organism evidence="3 4">
    <name type="scientific">Lacibacter sediminis</name>
    <dbReference type="NCBI Taxonomy" id="2760713"/>
    <lineage>
        <taxon>Bacteria</taxon>
        <taxon>Pseudomonadati</taxon>
        <taxon>Bacteroidota</taxon>
        <taxon>Chitinophagia</taxon>
        <taxon>Chitinophagales</taxon>
        <taxon>Chitinophagaceae</taxon>
        <taxon>Lacibacter</taxon>
    </lineage>
</organism>
<protein>
    <submittedName>
        <fullName evidence="3">CsbD family protein</fullName>
    </submittedName>
</protein>
<dbReference type="EMBL" id="CP060007">
    <property type="protein sequence ID" value="QNA46051.1"/>
    <property type="molecule type" value="Genomic_DNA"/>
</dbReference>
<dbReference type="AlphaFoldDB" id="A0A7G5XKP8"/>
<proteinExistence type="inferred from homology"/>
<accession>A0A7G5XKP8</accession>
<evidence type="ECO:0000256" key="1">
    <source>
        <dbReference type="ARBA" id="ARBA00009129"/>
    </source>
</evidence>
<dbReference type="InterPro" id="IPR036629">
    <property type="entry name" value="YjbJ_sf"/>
</dbReference>
<dbReference type="Proteomes" id="UP000515344">
    <property type="component" value="Chromosome"/>
</dbReference>
<dbReference type="SUPFAM" id="SSF69047">
    <property type="entry name" value="Hypothetical protein YjbJ"/>
    <property type="match status" value="1"/>
</dbReference>
<dbReference type="KEGG" id="lacs:H4075_07670"/>
<evidence type="ECO:0000313" key="3">
    <source>
        <dbReference type="EMBL" id="QNA46051.1"/>
    </source>
</evidence>
<evidence type="ECO:0000313" key="4">
    <source>
        <dbReference type="Proteomes" id="UP000515344"/>
    </source>
</evidence>
<dbReference type="InterPro" id="IPR008462">
    <property type="entry name" value="CsbD"/>
</dbReference>
<dbReference type="InterPro" id="IPR050423">
    <property type="entry name" value="UPF0337_stress_rsp"/>
</dbReference>
<dbReference type="PANTHER" id="PTHR34977">
    <property type="entry name" value="UPF0337 PROTEIN YJBJ"/>
    <property type="match status" value="1"/>
</dbReference>
<evidence type="ECO:0000259" key="2">
    <source>
        <dbReference type="Pfam" id="PF05532"/>
    </source>
</evidence>